<dbReference type="OrthoDB" id="342253at2157"/>
<dbReference type="SUPFAM" id="SSF55781">
    <property type="entry name" value="GAF domain-like"/>
    <property type="match status" value="1"/>
</dbReference>
<keyword evidence="4" id="KW-0808">Transferase</keyword>
<dbReference type="InterPro" id="IPR029016">
    <property type="entry name" value="GAF-like_dom_sf"/>
</dbReference>
<dbReference type="GO" id="GO:0000155">
    <property type="term" value="F:phosphorelay sensor kinase activity"/>
    <property type="evidence" value="ECO:0007669"/>
    <property type="project" value="InterPro"/>
</dbReference>
<dbReference type="Pfam" id="PF08448">
    <property type="entry name" value="PAS_4"/>
    <property type="match status" value="1"/>
</dbReference>
<dbReference type="PANTHER" id="PTHR43304">
    <property type="entry name" value="PHYTOCHROME-LIKE PROTEIN CPH1"/>
    <property type="match status" value="1"/>
</dbReference>
<dbReference type="Gene3D" id="3.30.450.20">
    <property type="entry name" value="PAS domain"/>
    <property type="match status" value="1"/>
</dbReference>
<evidence type="ECO:0000256" key="2">
    <source>
        <dbReference type="ARBA" id="ARBA00012438"/>
    </source>
</evidence>
<dbReference type="SUPFAM" id="SSF55785">
    <property type="entry name" value="PYP-like sensor domain (PAS domain)"/>
    <property type="match status" value="1"/>
</dbReference>
<dbReference type="SMART" id="SM00065">
    <property type="entry name" value="GAF"/>
    <property type="match status" value="1"/>
</dbReference>
<accession>L0JV64</accession>
<dbReference type="SUPFAM" id="SSF47384">
    <property type="entry name" value="Homodimeric domain of signal transducing histidine kinase"/>
    <property type="match status" value="1"/>
</dbReference>
<organism evidence="7 8">
    <name type="scientific">Natronococcus occultus SP4</name>
    <dbReference type="NCBI Taxonomy" id="694430"/>
    <lineage>
        <taxon>Archaea</taxon>
        <taxon>Methanobacteriati</taxon>
        <taxon>Methanobacteriota</taxon>
        <taxon>Stenosarchaea group</taxon>
        <taxon>Halobacteria</taxon>
        <taxon>Halobacteriales</taxon>
        <taxon>Natrialbaceae</taxon>
        <taxon>Natronococcus</taxon>
    </lineage>
</organism>
<name>L0JV64_9EURY</name>
<evidence type="ECO:0000256" key="5">
    <source>
        <dbReference type="ARBA" id="ARBA00022777"/>
    </source>
</evidence>
<dbReference type="EC" id="2.7.13.3" evidence="2"/>
<dbReference type="InterPro" id="IPR004358">
    <property type="entry name" value="Sig_transdc_His_kin-like_C"/>
</dbReference>
<dbReference type="AlphaFoldDB" id="L0JV64"/>
<dbReference type="InterPro" id="IPR000014">
    <property type="entry name" value="PAS"/>
</dbReference>
<dbReference type="InterPro" id="IPR003594">
    <property type="entry name" value="HATPase_dom"/>
</dbReference>
<dbReference type="Gene3D" id="1.10.287.130">
    <property type="match status" value="1"/>
</dbReference>
<evidence type="ECO:0000313" key="7">
    <source>
        <dbReference type="EMBL" id="AGB36004.1"/>
    </source>
</evidence>
<dbReference type="Proteomes" id="UP000010878">
    <property type="component" value="Chromosome"/>
</dbReference>
<dbReference type="FunFam" id="3.30.565.10:FF:000006">
    <property type="entry name" value="Sensor histidine kinase WalK"/>
    <property type="match status" value="1"/>
</dbReference>
<dbReference type="STRING" id="694430.Natoc_0123"/>
<dbReference type="CDD" id="cd00130">
    <property type="entry name" value="PAS"/>
    <property type="match status" value="1"/>
</dbReference>
<dbReference type="GeneID" id="14405151"/>
<dbReference type="HOGENOM" id="CLU_000445_114_58_2"/>
<keyword evidence="5 7" id="KW-0418">Kinase</keyword>
<proteinExistence type="predicted"/>
<dbReference type="InterPro" id="IPR036890">
    <property type="entry name" value="HATPase_C_sf"/>
</dbReference>
<dbReference type="eggNOG" id="arCOG06796">
    <property type="taxonomic scope" value="Archaea"/>
</dbReference>
<dbReference type="SMART" id="SM00387">
    <property type="entry name" value="HATPase_c"/>
    <property type="match status" value="1"/>
</dbReference>
<dbReference type="Pfam" id="PF00512">
    <property type="entry name" value="HisKA"/>
    <property type="match status" value="1"/>
</dbReference>
<dbReference type="InterPro" id="IPR035965">
    <property type="entry name" value="PAS-like_dom_sf"/>
</dbReference>
<dbReference type="Gene3D" id="3.30.450.40">
    <property type="match status" value="1"/>
</dbReference>
<dbReference type="CDD" id="cd00082">
    <property type="entry name" value="HisKA"/>
    <property type="match status" value="1"/>
</dbReference>
<dbReference type="eggNOG" id="arCOG02369">
    <property type="taxonomic scope" value="Archaea"/>
</dbReference>
<dbReference type="PRINTS" id="PR00344">
    <property type="entry name" value="BCTRLSENSOR"/>
</dbReference>
<dbReference type="SMART" id="SM00388">
    <property type="entry name" value="HisKA"/>
    <property type="match status" value="1"/>
</dbReference>
<keyword evidence="3" id="KW-0597">Phosphoprotein</keyword>
<evidence type="ECO:0000256" key="1">
    <source>
        <dbReference type="ARBA" id="ARBA00000085"/>
    </source>
</evidence>
<gene>
    <name evidence="7" type="ORF">Natoc_0123</name>
</gene>
<evidence type="ECO:0000256" key="3">
    <source>
        <dbReference type="ARBA" id="ARBA00022553"/>
    </source>
</evidence>
<dbReference type="SUPFAM" id="SSF55874">
    <property type="entry name" value="ATPase domain of HSP90 chaperone/DNA topoisomerase II/histidine kinase"/>
    <property type="match status" value="1"/>
</dbReference>
<dbReference type="InterPro" id="IPR036097">
    <property type="entry name" value="HisK_dim/P_sf"/>
</dbReference>
<dbReference type="PANTHER" id="PTHR43304:SF1">
    <property type="entry name" value="PAC DOMAIN-CONTAINING PROTEIN"/>
    <property type="match status" value="1"/>
</dbReference>
<keyword evidence="8" id="KW-1185">Reference proteome</keyword>
<dbReference type="PROSITE" id="PS50109">
    <property type="entry name" value="HIS_KIN"/>
    <property type="match status" value="1"/>
</dbReference>
<dbReference type="eggNOG" id="arCOG07605">
    <property type="taxonomic scope" value="Archaea"/>
</dbReference>
<reference evidence="7 8" key="1">
    <citation type="submission" date="2012-11" db="EMBL/GenBank/DDBJ databases">
        <title>FINISHED of Natronococcus occultus SP4, DSM 3396.</title>
        <authorList>
            <consortium name="DOE Joint Genome Institute"/>
            <person name="Eisen J."/>
            <person name="Huntemann M."/>
            <person name="Wei C.-L."/>
            <person name="Han J."/>
            <person name="Detter J.C."/>
            <person name="Han C."/>
            <person name="Tapia R."/>
            <person name="Chen A."/>
            <person name="Kyrpides N."/>
            <person name="Mavromatis K."/>
            <person name="Markowitz V."/>
            <person name="Szeto E."/>
            <person name="Ivanova N."/>
            <person name="Mikhailova N."/>
            <person name="Ovchinnikova G."/>
            <person name="Pagani I."/>
            <person name="Pati A."/>
            <person name="Goodwin L."/>
            <person name="Nordberg H.P."/>
            <person name="Cantor M.N."/>
            <person name="Hua S.X."/>
            <person name="Woyke T."/>
            <person name="Eisen J."/>
            <person name="Klenk H.-P."/>
            <person name="Klenk H.-P."/>
        </authorList>
    </citation>
    <scope>NUCLEOTIDE SEQUENCE [LARGE SCALE GENOMIC DNA]</scope>
    <source>
        <strain evidence="7 8">SP4</strain>
    </source>
</reference>
<dbReference type="InterPro" id="IPR052162">
    <property type="entry name" value="Sensor_kinase/Photoreceptor"/>
</dbReference>
<dbReference type="InterPro" id="IPR003018">
    <property type="entry name" value="GAF"/>
</dbReference>
<dbReference type="EMBL" id="CP003929">
    <property type="protein sequence ID" value="AGB36004.1"/>
    <property type="molecule type" value="Genomic_DNA"/>
</dbReference>
<dbReference type="InterPro" id="IPR003661">
    <property type="entry name" value="HisK_dim/P_dom"/>
</dbReference>
<evidence type="ECO:0000313" key="8">
    <source>
        <dbReference type="Proteomes" id="UP000010878"/>
    </source>
</evidence>
<dbReference type="Gene3D" id="3.30.565.10">
    <property type="entry name" value="Histidine kinase-like ATPase, C-terminal domain"/>
    <property type="match status" value="1"/>
</dbReference>
<protein>
    <recommendedName>
        <fullName evidence="2">histidine kinase</fullName>
        <ecNumber evidence="2">2.7.13.3</ecNumber>
    </recommendedName>
</protein>
<comment type="catalytic activity">
    <reaction evidence="1">
        <text>ATP + protein L-histidine = ADP + protein N-phospho-L-histidine.</text>
        <dbReference type="EC" id="2.7.13.3"/>
    </reaction>
</comment>
<dbReference type="KEGG" id="nou:Natoc_0123"/>
<sequence>MGERSGSTTPGGDGAVRTYERITDAVVGLDGEFRIAFCNAAGEDVLDASEANLRGTAVQEAVPNGIGATVREGCEHALETQESIRFEEYFDSLDAWYELRVYPGESAVTVHFRDVTDRVRRENQIRRRERALQDAYEALADADRPLAKQIEGLLSIVRETLGTECGTLSSVQERTNEYTLEAVDAAEGIGLEAGRTVALDRTNCRRVVDTGRTVTIDDVGADSDAPEPDEGVANGAPAVECYLGTPIFVDGSVYGTFCFYDRDPCPGGFSDWERTFVGLLANWVGYKIERQRYRERLEASNEQLEQFAYAASHDLQEPLRMVSSYLSLLERRYDDDLDEDGQEFLAYAVDGAERMREMIEGLLAYSRVETQGDPFEPVDLEAVLEDVVDDLQFRLEETDASISIGSLPRVEGDDDQLRQVFQNLLENAVEYSGDGPPTVRITAERETACGSTPEAAESVSRSDGKWVISVSDAGIGIDPDDRERVFDVFERLHSHEEYEGTGIGLALCERVVERHGGEIWIEPDPEEGTTFRLTLPDASGAAP</sequence>
<dbReference type="RefSeq" id="WP_015319462.1">
    <property type="nucleotide sequence ID" value="NC_019974.1"/>
</dbReference>
<dbReference type="InterPro" id="IPR005467">
    <property type="entry name" value="His_kinase_dom"/>
</dbReference>
<dbReference type="Pfam" id="PF02518">
    <property type="entry name" value="HATPase_c"/>
    <property type="match status" value="1"/>
</dbReference>
<evidence type="ECO:0000259" key="6">
    <source>
        <dbReference type="PROSITE" id="PS50109"/>
    </source>
</evidence>
<feature type="domain" description="Histidine kinase" evidence="6">
    <location>
        <begin position="310"/>
        <end position="539"/>
    </location>
</feature>
<dbReference type="InterPro" id="IPR013656">
    <property type="entry name" value="PAS_4"/>
</dbReference>
<dbReference type="Pfam" id="PF01590">
    <property type="entry name" value="GAF"/>
    <property type="match status" value="1"/>
</dbReference>
<evidence type="ECO:0000256" key="4">
    <source>
        <dbReference type="ARBA" id="ARBA00022679"/>
    </source>
</evidence>